<accession>A0ABU7CAX6</accession>
<dbReference type="EMBL" id="JAHUTI010088641">
    <property type="protein sequence ID" value="MED6260121.1"/>
    <property type="molecule type" value="Genomic_DNA"/>
</dbReference>
<dbReference type="Proteomes" id="UP001345963">
    <property type="component" value="Unassembled WGS sequence"/>
</dbReference>
<evidence type="ECO:0000313" key="2">
    <source>
        <dbReference type="Proteomes" id="UP001345963"/>
    </source>
</evidence>
<keyword evidence="2" id="KW-1185">Reference proteome</keyword>
<comment type="caution">
    <text evidence="1">The sequence shown here is derived from an EMBL/GenBank/DDBJ whole genome shotgun (WGS) entry which is preliminary data.</text>
</comment>
<sequence length="109" mass="12468">MEVLLTHECTSFFHLFFCQFNNISTRFHCGHGCHPDIKKIHLCRLCWQWSETVKLDLAGTWEFLSCRVDVLMAKSPPCVVPVRTAGINEEEGRDPAQGGQTYSIQLVKE</sequence>
<reference evidence="1 2" key="1">
    <citation type="submission" date="2021-07" db="EMBL/GenBank/DDBJ databases">
        <authorList>
            <person name="Palmer J.M."/>
        </authorList>
    </citation>
    <scope>NUCLEOTIDE SEQUENCE [LARGE SCALE GENOMIC DNA]</scope>
    <source>
        <strain evidence="1 2">AT_MEX2019</strain>
        <tissue evidence="1">Muscle</tissue>
    </source>
</reference>
<organism evidence="1 2">
    <name type="scientific">Ataeniobius toweri</name>
    <dbReference type="NCBI Taxonomy" id="208326"/>
    <lineage>
        <taxon>Eukaryota</taxon>
        <taxon>Metazoa</taxon>
        <taxon>Chordata</taxon>
        <taxon>Craniata</taxon>
        <taxon>Vertebrata</taxon>
        <taxon>Euteleostomi</taxon>
        <taxon>Actinopterygii</taxon>
        <taxon>Neopterygii</taxon>
        <taxon>Teleostei</taxon>
        <taxon>Neoteleostei</taxon>
        <taxon>Acanthomorphata</taxon>
        <taxon>Ovalentaria</taxon>
        <taxon>Atherinomorphae</taxon>
        <taxon>Cyprinodontiformes</taxon>
        <taxon>Goodeidae</taxon>
        <taxon>Ataeniobius</taxon>
    </lineage>
</organism>
<gene>
    <name evidence="1" type="ORF">ATANTOWER_002810</name>
</gene>
<name>A0ABU7CAX6_9TELE</name>
<proteinExistence type="predicted"/>
<protein>
    <submittedName>
        <fullName evidence="1">Uncharacterized protein</fullName>
    </submittedName>
</protein>
<evidence type="ECO:0000313" key="1">
    <source>
        <dbReference type="EMBL" id="MED6260121.1"/>
    </source>
</evidence>